<sequence length="647" mass="68845">MAGPLPEGSLAAGVPARVSPLADLIAAHRHALLACGAPSARADGALDAVVDALITSLRAGSSEGARESVGPIANLEAFVREHDALRECLLDLVAAHTSLVALAELRIALAFLAERVAAGVASFVGARAELAEAQTAAILDVALDAIVSMDADGRVVAWNRAAARMFGYTLDEALGRSLAELVIPPHLRDAHTRGVARYNATRESRILDRRLEMPAIRRDGSALTVELTITSVPSGGAPWFTGYLRDITAVKRAEDRQRVLLRASELLASSLELHTTLGSLVELAVPAIADCCVVEIPGESGREGTLLVHHADPSQRERAHAQLRASSREPPRVLRTGEAELHPGLERERLASDVDLAALHAIGARSVIRVPLAARGRVLGALTLASASWRYAHDDLDFARELAVRAALAIDNSSLYQSAQRAVVAREDVLAIVSHDLRNPLSAIRTSASLLGRTGDEHAAGRLIETIQRASGRMERLIRDLLDLAAIQAGRLTIVQKDEDPREIVAEAVELQEPLAREKELHLVAEVALPAGVVVRCDRERVLQVFSNLVGNSIKFCRRGETITVGAALTEGALEIVVADTGPGIAPAELPHVFDPYWSARRHARRGTGLGLFITKGIVDAHGGTIHAESELGVGTTFTFTLPLASA</sequence>
<organism evidence="9 10">
    <name type="scientific">Sandaracinus amylolyticus</name>
    <dbReference type="NCBI Taxonomy" id="927083"/>
    <lineage>
        <taxon>Bacteria</taxon>
        <taxon>Pseudomonadati</taxon>
        <taxon>Myxococcota</taxon>
        <taxon>Polyangia</taxon>
        <taxon>Polyangiales</taxon>
        <taxon>Sandaracinaceae</taxon>
        <taxon>Sandaracinus</taxon>
    </lineage>
</organism>
<gene>
    <name evidence="9" type="ORF">DB32_006663</name>
</gene>
<dbReference type="GO" id="GO:0005886">
    <property type="term" value="C:plasma membrane"/>
    <property type="evidence" value="ECO:0007669"/>
    <property type="project" value="TreeGrafter"/>
</dbReference>
<dbReference type="InterPro" id="IPR003594">
    <property type="entry name" value="HATPase_dom"/>
</dbReference>
<dbReference type="Gene3D" id="3.30.565.10">
    <property type="entry name" value="Histidine kinase-like ATPase, C-terminal domain"/>
    <property type="match status" value="1"/>
</dbReference>
<dbReference type="EMBL" id="CP011125">
    <property type="protein sequence ID" value="AKF09514.1"/>
    <property type="molecule type" value="Genomic_DNA"/>
</dbReference>
<dbReference type="GO" id="GO:0009927">
    <property type="term" value="F:histidine phosphotransfer kinase activity"/>
    <property type="evidence" value="ECO:0007669"/>
    <property type="project" value="TreeGrafter"/>
</dbReference>
<dbReference type="Gene3D" id="3.30.450.40">
    <property type="match status" value="1"/>
</dbReference>
<dbReference type="SMART" id="SM00388">
    <property type="entry name" value="HisKA"/>
    <property type="match status" value="1"/>
</dbReference>
<dbReference type="PANTHER" id="PTHR43047">
    <property type="entry name" value="TWO-COMPONENT HISTIDINE PROTEIN KINASE"/>
    <property type="match status" value="1"/>
</dbReference>
<name>A0A0F6SGY7_9BACT</name>
<dbReference type="InterPro" id="IPR005467">
    <property type="entry name" value="His_kinase_dom"/>
</dbReference>
<dbReference type="CDD" id="cd00082">
    <property type="entry name" value="HisKA"/>
    <property type="match status" value="1"/>
</dbReference>
<dbReference type="STRING" id="927083.DB32_006663"/>
<feature type="domain" description="PAS" evidence="7">
    <location>
        <begin position="131"/>
        <end position="184"/>
    </location>
</feature>
<dbReference type="InterPro" id="IPR036890">
    <property type="entry name" value="HATPase_C_sf"/>
</dbReference>
<dbReference type="OrthoDB" id="8477115at2"/>
<dbReference type="InterPro" id="IPR036097">
    <property type="entry name" value="HisK_dim/P_sf"/>
</dbReference>
<dbReference type="SMART" id="SM00065">
    <property type="entry name" value="GAF"/>
    <property type="match status" value="1"/>
</dbReference>
<dbReference type="SUPFAM" id="SSF55874">
    <property type="entry name" value="ATPase domain of HSP90 chaperone/DNA topoisomerase II/histidine kinase"/>
    <property type="match status" value="1"/>
</dbReference>
<dbReference type="RefSeq" id="WP_053236549.1">
    <property type="nucleotide sequence ID" value="NZ_CP011125.1"/>
</dbReference>
<dbReference type="Pfam" id="PF00989">
    <property type="entry name" value="PAS"/>
    <property type="match status" value="1"/>
</dbReference>
<dbReference type="InterPro" id="IPR003661">
    <property type="entry name" value="HisK_dim/P_dom"/>
</dbReference>
<evidence type="ECO:0000256" key="3">
    <source>
        <dbReference type="ARBA" id="ARBA00022553"/>
    </source>
</evidence>
<dbReference type="GO" id="GO:0006355">
    <property type="term" value="P:regulation of DNA-templated transcription"/>
    <property type="evidence" value="ECO:0007669"/>
    <property type="project" value="InterPro"/>
</dbReference>
<dbReference type="EC" id="2.7.13.3" evidence="2"/>
<evidence type="ECO:0000259" key="7">
    <source>
        <dbReference type="PROSITE" id="PS50112"/>
    </source>
</evidence>
<dbReference type="KEGG" id="samy:DB32_006663"/>
<dbReference type="InterPro" id="IPR013767">
    <property type="entry name" value="PAS_fold"/>
</dbReference>
<proteinExistence type="predicted"/>
<dbReference type="SUPFAM" id="SSF47384">
    <property type="entry name" value="Homodimeric domain of signal transducing histidine kinase"/>
    <property type="match status" value="1"/>
</dbReference>
<evidence type="ECO:0000256" key="1">
    <source>
        <dbReference type="ARBA" id="ARBA00000085"/>
    </source>
</evidence>
<dbReference type="AlphaFoldDB" id="A0A0F6SGY7"/>
<dbReference type="NCBIfam" id="TIGR00229">
    <property type="entry name" value="sensory_box"/>
    <property type="match status" value="1"/>
</dbReference>
<comment type="catalytic activity">
    <reaction evidence="1">
        <text>ATP + protein L-histidine = ADP + protein N-phospho-L-histidine.</text>
        <dbReference type="EC" id="2.7.13.3"/>
    </reaction>
</comment>
<feature type="domain" description="PAC" evidence="8">
    <location>
        <begin position="209"/>
        <end position="259"/>
    </location>
</feature>
<dbReference type="SMART" id="SM00387">
    <property type="entry name" value="HATPase_c"/>
    <property type="match status" value="1"/>
</dbReference>
<dbReference type="InterPro" id="IPR000700">
    <property type="entry name" value="PAS-assoc_C"/>
</dbReference>
<evidence type="ECO:0000256" key="5">
    <source>
        <dbReference type="ARBA" id="ARBA00022777"/>
    </source>
</evidence>
<keyword evidence="5" id="KW-0418">Kinase</keyword>
<evidence type="ECO:0000256" key="2">
    <source>
        <dbReference type="ARBA" id="ARBA00012438"/>
    </source>
</evidence>
<evidence type="ECO:0000313" key="10">
    <source>
        <dbReference type="Proteomes" id="UP000034883"/>
    </source>
</evidence>
<dbReference type="InterPro" id="IPR000014">
    <property type="entry name" value="PAS"/>
</dbReference>
<dbReference type="PANTHER" id="PTHR43047:SF72">
    <property type="entry name" value="OSMOSENSING HISTIDINE PROTEIN KINASE SLN1"/>
    <property type="match status" value="1"/>
</dbReference>
<dbReference type="InterPro" id="IPR029016">
    <property type="entry name" value="GAF-like_dom_sf"/>
</dbReference>
<dbReference type="SMART" id="SM00091">
    <property type="entry name" value="PAS"/>
    <property type="match status" value="1"/>
</dbReference>
<feature type="domain" description="Histidine kinase" evidence="6">
    <location>
        <begin position="432"/>
        <end position="646"/>
    </location>
</feature>
<dbReference type="Pfam" id="PF02518">
    <property type="entry name" value="HATPase_c"/>
    <property type="match status" value="1"/>
</dbReference>
<evidence type="ECO:0000256" key="4">
    <source>
        <dbReference type="ARBA" id="ARBA00022679"/>
    </source>
</evidence>
<dbReference type="SUPFAM" id="SSF55781">
    <property type="entry name" value="GAF domain-like"/>
    <property type="match status" value="1"/>
</dbReference>
<dbReference type="GO" id="GO:0000155">
    <property type="term" value="F:phosphorelay sensor kinase activity"/>
    <property type="evidence" value="ECO:0007669"/>
    <property type="project" value="InterPro"/>
</dbReference>
<dbReference type="Proteomes" id="UP000034883">
    <property type="component" value="Chromosome"/>
</dbReference>
<evidence type="ECO:0000313" key="9">
    <source>
        <dbReference type="EMBL" id="AKF09514.1"/>
    </source>
</evidence>
<dbReference type="InterPro" id="IPR004358">
    <property type="entry name" value="Sig_transdc_His_kin-like_C"/>
</dbReference>
<keyword evidence="4" id="KW-0808">Transferase</keyword>
<dbReference type="FunFam" id="3.30.565.10:FF:000006">
    <property type="entry name" value="Sensor histidine kinase WalK"/>
    <property type="match status" value="1"/>
</dbReference>
<keyword evidence="10" id="KW-1185">Reference proteome</keyword>
<dbReference type="CDD" id="cd00130">
    <property type="entry name" value="PAS"/>
    <property type="match status" value="1"/>
</dbReference>
<evidence type="ECO:0000259" key="8">
    <source>
        <dbReference type="PROSITE" id="PS50113"/>
    </source>
</evidence>
<protein>
    <recommendedName>
        <fullName evidence="2">histidine kinase</fullName>
        <ecNumber evidence="2">2.7.13.3</ecNumber>
    </recommendedName>
</protein>
<dbReference type="InterPro" id="IPR003018">
    <property type="entry name" value="GAF"/>
</dbReference>
<dbReference type="Gene3D" id="3.30.450.20">
    <property type="entry name" value="PAS domain"/>
    <property type="match status" value="1"/>
</dbReference>
<dbReference type="PROSITE" id="PS50112">
    <property type="entry name" value="PAS"/>
    <property type="match status" value="1"/>
</dbReference>
<evidence type="ECO:0000259" key="6">
    <source>
        <dbReference type="PROSITE" id="PS50109"/>
    </source>
</evidence>
<dbReference type="SUPFAM" id="SSF55785">
    <property type="entry name" value="PYP-like sensor domain (PAS domain)"/>
    <property type="match status" value="1"/>
</dbReference>
<dbReference type="PROSITE" id="PS50113">
    <property type="entry name" value="PAC"/>
    <property type="match status" value="1"/>
</dbReference>
<dbReference type="Pfam" id="PF01590">
    <property type="entry name" value="GAF"/>
    <property type="match status" value="1"/>
</dbReference>
<dbReference type="Pfam" id="PF00512">
    <property type="entry name" value="HisKA"/>
    <property type="match status" value="1"/>
</dbReference>
<accession>A0A0F6SGY7</accession>
<dbReference type="Gene3D" id="1.10.287.130">
    <property type="match status" value="1"/>
</dbReference>
<keyword evidence="3" id="KW-0597">Phosphoprotein</keyword>
<dbReference type="PRINTS" id="PR00344">
    <property type="entry name" value="BCTRLSENSOR"/>
</dbReference>
<reference evidence="9 10" key="1">
    <citation type="submission" date="2015-03" db="EMBL/GenBank/DDBJ databases">
        <title>Genome assembly of Sandaracinus amylolyticus DSM 53668.</title>
        <authorList>
            <person name="Sharma G."/>
            <person name="Subramanian S."/>
        </authorList>
    </citation>
    <scope>NUCLEOTIDE SEQUENCE [LARGE SCALE GENOMIC DNA]</scope>
    <source>
        <strain evidence="9 10">DSM 53668</strain>
    </source>
</reference>
<dbReference type="InterPro" id="IPR035965">
    <property type="entry name" value="PAS-like_dom_sf"/>
</dbReference>
<dbReference type="PROSITE" id="PS50109">
    <property type="entry name" value="HIS_KIN"/>
    <property type="match status" value="1"/>
</dbReference>